<sequence>MLKLHDFCNRAGKRIRSDIIAEQWDDVLRLVGSIKAGHVAPSVMLRKLAAYERQNQLDVALQEIGKIERTLFMLDWLENPDLRRRCHAGLNNSEQRHALTQAIYTFRQGRIIDRSHEAQKYRASGLNLVIAAIVYWNTIYMDAAAQHLRSTSVAVPDDLLAHTSPVGWEHIAFSGDFLWDRAAASNGRKALNLPPDSRVA</sequence>
<dbReference type="Pfam" id="PF01526">
    <property type="entry name" value="DDE_Tnp_Tn3"/>
    <property type="match status" value="1"/>
</dbReference>
<keyword evidence="3" id="KW-1185">Reference proteome</keyword>
<protein>
    <recommendedName>
        <fullName evidence="1">Tn3 transposase DDE domain-containing protein</fullName>
    </recommendedName>
</protein>
<evidence type="ECO:0000313" key="2">
    <source>
        <dbReference type="EMBL" id="KMS51500.1"/>
    </source>
</evidence>
<dbReference type="InterPro" id="IPR002513">
    <property type="entry name" value="Tn3_Tnp_DDE_dom"/>
</dbReference>
<dbReference type="AlphaFoldDB" id="A0A0J8A862"/>
<comment type="caution">
    <text evidence="2">The sequence shown here is derived from an EMBL/GenBank/DDBJ whole genome shotgun (WGS) entry which is preliminary data.</text>
</comment>
<proteinExistence type="predicted"/>
<evidence type="ECO:0000313" key="3">
    <source>
        <dbReference type="Proteomes" id="UP000052268"/>
    </source>
</evidence>
<dbReference type="EMBL" id="JACU01000012">
    <property type="protein sequence ID" value="KMS51500.1"/>
    <property type="molecule type" value="Genomic_DNA"/>
</dbReference>
<dbReference type="GO" id="GO:0006313">
    <property type="term" value="P:DNA transposition"/>
    <property type="evidence" value="ECO:0007669"/>
    <property type="project" value="InterPro"/>
</dbReference>
<reference evidence="2 3" key="1">
    <citation type="journal article" date="2015" name="G3 (Bethesda)">
        <title>Insights into Ongoing Evolution of the Hexachlorocyclohexane Catabolic Pathway from Comparative Genomics of Ten Sphingomonadaceae Strains.</title>
        <authorList>
            <person name="Pearce S.L."/>
            <person name="Oakeshott J.G."/>
            <person name="Pandey G."/>
        </authorList>
    </citation>
    <scope>NUCLEOTIDE SEQUENCE [LARGE SCALE GENOMIC DNA]</scope>
    <source>
        <strain evidence="2 3">LL02</strain>
    </source>
</reference>
<name>A0A0J8A862_9SPHN</name>
<accession>A0A0J8A862</accession>
<dbReference type="GO" id="GO:0004803">
    <property type="term" value="F:transposase activity"/>
    <property type="evidence" value="ECO:0007669"/>
    <property type="project" value="InterPro"/>
</dbReference>
<organism evidence="2 3">
    <name type="scientific">Novosphingobium barchaimii LL02</name>
    <dbReference type="NCBI Taxonomy" id="1114963"/>
    <lineage>
        <taxon>Bacteria</taxon>
        <taxon>Pseudomonadati</taxon>
        <taxon>Pseudomonadota</taxon>
        <taxon>Alphaproteobacteria</taxon>
        <taxon>Sphingomonadales</taxon>
        <taxon>Sphingomonadaceae</taxon>
        <taxon>Novosphingobium</taxon>
    </lineage>
</organism>
<gene>
    <name evidence="2" type="ORF">V474_04490</name>
</gene>
<feature type="domain" description="Tn3 transposase DDE" evidence="1">
    <location>
        <begin position="8"/>
        <end position="177"/>
    </location>
</feature>
<dbReference type="Proteomes" id="UP000052268">
    <property type="component" value="Unassembled WGS sequence"/>
</dbReference>
<evidence type="ECO:0000259" key="1">
    <source>
        <dbReference type="Pfam" id="PF01526"/>
    </source>
</evidence>
<dbReference type="PATRIC" id="fig|1114963.3.peg.4532"/>